<proteinExistence type="inferred from homology"/>
<keyword evidence="8" id="KW-0812">Transmembrane</keyword>
<reference evidence="10" key="2">
    <citation type="journal article" date="2020" name="Nat. Commun.">
        <title>Large-scale genome sequencing of mycorrhizal fungi provides insights into the early evolution of symbiotic traits.</title>
        <authorList>
            <person name="Miyauchi S."/>
            <person name="Kiss E."/>
            <person name="Kuo A."/>
            <person name="Drula E."/>
            <person name="Kohler A."/>
            <person name="Sanchez-Garcia M."/>
            <person name="Morin E."/>
            <person name="Andreopoulos B."/>
            <person name="Barry K.W."/>
            <person name="Bonito G."/>
            <person name="Buee M."/>
            <person name="Carver A."/>
            <person name="Chen C."/>
            <person name="Cichocki N."/>
            <person name="Clum A."/>
            <person name="Culley D."/>
            <person name="Crous P.W."/>
            <person name="Fauchery L."/>
            <person name="Girlanda M."/>
            <person name="Hayes R.D."/>
            <person name="Keri Z."/>
            <person name="LaButti K."/>
            <person name="Lipzen A."/>
            <person name="Lombard V."/>
            <person name="Magnuson J."/>
            <person name="Maillard F."/>
            <person name="Murat C."/>
            <person name="Nolan M."/>
            <person name="Ohm R.A."/>
            <person name="Pangilinan J."/>
            <person name="Pereira M.F."/>
            <person name="Perotto S."/>
            <person name="Peter M."/>
            <person name="Pfister S."/>
            <person name="Riley R."/>
            <person name="Sitrit Y."/>
            <person name="Stielow J.B."/>
            <person name="Szollosi G."/>
            <person name="Zifcakova L."/>
            <person name="Stursova M."/>
            <person name="Spatafora J.W."/>
            <person name="Tedersoo L."/>
            <person name="Vaario L.M."/>
            <person name="Yamada A."/>
            <person name="Yan M."/>
            <person name="Wang P."/>
            <person name="Xu J."/>
            <person name="Bruns T."/>
            <person name="Baldrian P."/>
            <person name="Vilgalys R."/>
            <person name="Dunand C."/>
            <person name="Henrissat B."/>
            <person name="Grigoriev I.V."/>
            <person name="Hibbett D."/>
            <person name="Nagy L.G."/>
            <person name="Martin F.M."/>
        </authorList>
    </citation>
    <scope>NUCLEOTIDE SEQUENCE</scope>
    <source>
        <strain evidence="10">Prilba</strain>
    </source>
</reference>
<dbReference type="InterPro" id="IPR013698">
    <property type="entry name" value="Squalene_epoxidase"/>
</dbReference>
<evidence type="ECO:0000256" key="2">
    <source>
        <dbReference type="ARBA" id="ARBA00004524"/>
    </source>
</evidence>
<keyword evidence="5" id="KW-0492">Microsome</keyword>
<dbReference type="OrthoDB" id="1678617at2759"/>
<sequence>MAVVNTYTVASLRSSHARLPRVFRVLVPQRNKRDASQAPPSTSGAAPLHIALFERSLAEPDRIIDAVSVHGYAVLDAGETIHIPYPSGAQGPSFHHGRFIQNLRAHAKTSPTGMCSRTWARNPLSSTTNVLSVALYDLFRADDEYLPMSYVRNIQTNTSPFYDRVLQGESPSLLVATVLYDDDRYPVLLFNHFFTVALYSTWVLLAHPRKAFVPGSKKLELLRPSLAEYPFLFVTAARTFWTAIVVFAPLLWTEIRWW</sequence>
<keyword evidence="6 8" id="KW-0560">Oxidoreductase</keyword>
<accession>A0A9P5K1G9</accession>
<comment type="caution">
    <text evidence="10">The sequence shown here is derived from an EMBL/GenBank/DDBJ whole genome shotgun (WGS) entry which is preliminary data.</text>
</comment>
<feature type="domain" description="Squalene epoxidase" evidence="9">
    <location>
        <begin position="114"/>
        <end position="206"/>
    </location>
</feature>
<evidence type="ECO:0000256" key="4">
    <source>
        <dbReference type="ARBA" id="ARBA00022827"/>
    </source>
</evidence>
<keyword evidence="8" id="KW-1133">Transmembrane helix</keyword>
<keyword evidence="4 8" id="KW-0274">FAD</keyword>
<dbReference type="EC" id="1.14.14.17" evidence="8"/>
<evidence type="ECO:0000256" key="6">
    <source>
        <dbReference type="ARBA" id="ARBA00023002"/>
    </source>
</evidence>
<evidence type="ECO:0000256" key="8">
    <source>
        <dbReference type="RuleBase" id="RU367121"/>
    </source>
</evidence>
<dbReference type="InterPro" id="IPR040125">
    <property type="entry name" value="Squalene_monox"/>
</dbReference>
<dbReference type="GO" id="GO:0005789">
    <property type="term" value="C:endoplasmic reticulum membrane"/>
    <property type="evidence" value="ECO:0007669"/>
    <property type="project" value="UniProtKB-SubCell"/>
</dbReference>
<dbReference type="PANTHER" id="PTHR10835">
    <property type="entry name" value="SQUALENE MONOOXYGENASE"/>
    <property type="match status" value="1"/>
</dbReference>
<gene>
    <name evidence="10" type="ORF">DFH94DRAFT_695288</name>
</gene>
<evidence type="ECO:0000313" key="10">
    <source>
        <dbReference type="EMBL" id="KAF8475281.1"/>
    </source>
</evidence>
<keyword evidence="8" id="KW-0256">Endoplasmic reticulum</keyword>
<evidence type="ECO:0000256" key="7">
    <source>
        <dbReference type="ARBA" id="ARBA00023136"/>
    </source>
</evidence>
<comment type="similarity">
    <text evidence="8">Belongs to the squalene monooxygenase family.</text>
</comment>
<comment type="subcellular location">
    <subcellularLocation>
        <location evidence="8">Endoplasmic reticulum membrane</location>
        <topology evidence="8">Multi-pass membrane protein</topology>
    </subcellularLocation>
    <subcellularLocation>
        <location evidence="2">Microsome membrane</location>
    </subcellularLocation>
</comment>
<comment type="function">
    <text evidence="8">Catalyzes the stereospecific oxidation of squalene to (S)-2,3-epoxysqualene, and is considered to be a rate-limiting enzyme in steroid biosynthesis.</text>
</comment>
<evidence type="ECO:0000313" key="11">
    <source>
        <dbReference type="Proteomes" id="UP000759537"/>
    </source>
</evidence>
<comment type="cofactor">
    <cofactor evidence="1 8">
        <name>FAD</name>
        <dbReference type="ChEBI" id="CHEBI:57692"/>
    </cofactor>
</comment>
<feature type="transmembrane region" description="Helical" evidence="8">
    <location>
        <begin position="185"/>
        <end position="205"/>
    </location>
</feature>
<comment type="catalytic activity">
    <reaction evidence="8">
        <text>squalene + reduced [NADPH--hemoprotein reductase] + O2 = (S)-2,3-epoxysqualene + oxidized [NADPH--hemoprotein reductase] + H2O + H(+)</text>
        <dbReference type="Rhea" id="RHEA:25282"/>
        <dbReference type="Rhea" id="RHEA-COMP:11964"/>
        <dbReference type="Rhea" id="RHEA-COMP:11965"/>
        <dbReference type="ChEBI" id="CHEBI:15377"/>
        <dbReference type="ChEBI" id="CHEBI:15378"/>
        <dbReference type="ChEBI" id="CHEBI:15379"/>
        <dbReference type="ChEBI" id="CHEBI:15440"/>
        <dbReference type="ChEBI" id="CHEBI:15441"/>
        <dbReference type="ChEBI" id="CHEBI:57618"/>
        <dbReference type="ChEBI" id="CHEBI:58210"/>
        <dbReference type="EC" id="1.14.14.17"/>
    </reaction>
</comment>
<dbReference type="GO" id="GO:0004506">
    <property type="term" value="F:squalene monooxygenase activity"/>
    <property type="evidence" value="ECO:0007669"/>
    <property type="project" value="UniProtKB-UniRule"/>
</dbReference>
<dbReference type="GO" id="GO:0016126">
    <property type="term" value="P:sterol biosynthetic process"/>
    <property type="evidence" value="ECO:0007669"/>
    <property type="project" value="UniProtKB-UniRule"/>
</dbReference>
<organism evidence="10 11">
    <name type="scientific">Russula ochroleuca</name>
    <dbReference type="NCBI Taxonomy" id="152965"/>
    <lineage>
        <taxon>Eukaryota</taxon>
        <taxon>Fungi</taxon>
        <taxon>Dikarya</taxon>
        <taxon>Basidiomycota</taxon>
        <taxon>Agaricomycotina</taxon>
        <taxon>Agaricomycetes</taxon>
        <taxon>Russulales</taxon>
        <taxon>Russulaceae</taxon>
        <taxon>Russula</taxon>
    </lineage>
</organism>
<evidence type="ECO:0000259" key="9">
    <source>
        <dbReference type="Pfam" id="PF08491"/>
    </source>
</evidence>
<dbReference type="Proteomes" id="UP000759537">
    <property type="component" value="Unassembled WGS sequence"/>
</dbReference>
<dbReference type="EMBL" id="WHVB01000016">
    <property type="protein sequence ID" value="KAF8475281.1"/>
    <property type="molecule type" value="Genomic_DNA"/>
</dbReference>
<dbReference type="GO" id="GO:0050660">
    <property type="term" value="F:flavin adenine dinucleotide binding"/>
    <property type="evidence" value="ECO:0007669"/>
    <property type="project" value="UniProtKB-UniRule"/>
</dbReference>
<evidence type="ECO:0000256" key="3">
    <source>
        <dbReference type="ARBA" id="ARBA00022630"/>
    </source>
</evidence>
<protein>
    <recommendedName>
        <fullName evidence="8">Squalene monooxygenase</fullName>
        <ecNumber evidence="8">1.14.14.17</ecNumber>
    </recommendedName>
</protein>
<name>A0A9P5K1G9_9AGAM</name>
<reference evidence="10" key="1">
    <citation type="submission" date="2019-10" db="EMBL/GenBank/DDBJ databases">
        <authorList>
            <consortium name="DOE Joint Genome Institute"/>
            <person name="Kuo A."/>
            <person name="Miyauchi S."/>
            <person name="Kiss E."/>
            <person name="Drula E."/>
            <person name="Kohler A."/>
            <person name="Sanchez-Garcia M."/>
            <person name="Andreopoulos B."/>
            <person name="Barry K.W."/>
            <person name="Bonito G."/>
            <person name="Buee M."/>
            <person name="Carver A."/>
            <person name="Chen C."/>
            <person name="Cichocki N."/>
            <person name="Clum A."/>
            <person name="Culley D."/>
            <person name="Crous P.W."/>
            <person name="Fauchery L."/>
            <person name="Girlanda M."/>
            <person name="Hayes R."/>
            <person name="Keri Z."/>
            <person name="LaButti K."/>
            <person name="Lipzen A."/>
            <person name="Lombard V."/>
            <person name="Magnuson J."/>
            <person name="Maillard F."/>
            <person name="Morin E."/>
            <person name="Murat C."/>
            <person name="Nolan M."/>
            <person name="Ohm R."/>
            <person name="Pangilinan J."/>
            <person name="Pereira M."/>
            <person name="Perotto S."/>
            <person name="Peter M."/>
            <person name="Riley R."/>
            <person name="Sitrit Y."/>
            <person name="Stielow B."/>
            <person name="Szollosi G."/>
            <person name="Zifcakova L."/>
            <person name="Stursova M."/>
            <person name="Spatafora J.W."/>
            <person name="Tedersoo L."/>
            <person name="Vaario L.-M."/>
            <person name="Yamada A."/>
            <person name="Yan M."/>
            <person name="Wang P."/>
            <person name="Xu J."/>
            <person name="Bruns T."/>
            <person name="Baldrian P."/>
            <person name="Vilgalys R."/>
            <person name="Henrissat B."/>
            <person name="Grigoriev I.V."/>
            <person name="Hibbett D."/>
            <person name="Nagy L.G."/>
            <person name="Martin F.M."/>
        </authorList>
    </citation>
    <scope>NUCLEOTIDE SEQUENCE</scope>
    <source>
        <strain evidence="10">Prilba</strain>
    </source>
</reference>
<evidence type="ECO:0000256" key="1">
    <source>
        <dbReference type="ARBA" id="ARBA00001974"/>
    </source>
</evidence>
<dbReference type="AlphaFoldDB" id="A0A9P5K1G9"/>
<dbReference type="PANTHER" id="PTHR10835:SF0">
    <property type="entry name" value="SQUALENE MONOOXYGENASE"/>
    <property type="match status" value="1"/>
</dbReference>
<dbReference type="Pfam" id="PF08491">
    <property type="entry name" value="SE"/>
    <property type="match status" value="1"/>
</dbReference>
<keyword evidence="11" id="KW-1185">Reference proteome</keyword>
<keyword evidence="7 8" id="KW-0472">Membrane</keyword>
<feature type="transmembrane region" description="Helical" evidence="8">
    <location>
        <begin position="226"/>
        <end position="252"/>
    </location>
</feature>
<evidence type="ECO:0000256" key="5">
    <source>
        <dbReference type="ARBA" id="ARBA00022848"/>
    </source>
</evidence>
<keyword evidence="3 8" id="KW-0285">Flavoprotein</keyword>